<gene>
    <name evidence="2" type="ORF">EG240_15815</name>
</gene>
<dbReference type="RefSeq" id="WP_125020304.1">
    <property type="nucleotide sequence ID" value="NZ_RQVQ01000070.1"/>
</dbReference>
<keyword evidence="3" id="KW-1185">Reference proteome</keyword>
<proteinExistence type="predicted"/>
<feature type="transmembrane region" description="Helical" evidence="1">
    <location>
        <begin position="158"/>
        <end position="176"/>
    </location>
</feature>
<protein>
    <submittedName>
        <fullName evidence="2">Uncharacterized protein</fullName>
    </submittedName>
</protein>
<keyword evidence="1" id="KW-0472">Membrane</keyword>
<name>A0A3P3VWR7_9FLAO</name>
<keyword evidence="1" id="KW-0812">Transmembrane</keyword>
<keyword evidence="1" id="KW-1133">Transmembrane helix</keyword>
<dbReference type="AlphaFoldDB" id="A0A3P3VWR7"/>
<evidence type="ECO:0000313" key="3">
    <source>
        <dbReference type="Proteomes" id="UP000275719"/>
    </source>
</evidence>
<reference evidence="2 3" key="1">
    <citation type="submission" date="2018-11" db="EMBL/GenBank/DDBJ databases">
        <title>Flavobacterium sp. nov., YIM 102701-2 draft genome.</title>
        <authorList>
            <person name="Li G."/>
            <person name="Jiang Y."/>
        </authorList>
    </citation>
    <scope>NUCLEOTIDE SEQUENCE [LARGE SCALE GENOMIC DNA]</scope>
    <source>
        <strain evidence="2 3">YIM 102701-2</strain>
    </source>
</reference>
<dbReference type="Proteomes" id="UP000275719">
    <property type="component" value="Unassembled WGS sequence"/>
</dbReference>
<evidence type="ECO:0000256" key="1">
    <source>
        <dbReference type="SAM" id="Phobius"/>
    </source>
</evidence>
<sequence>MSMFENNPRELAIAVFYYLDSIKNRVDLENGFALYILIDEFLEWNLPTDGSNYQKQKDDEIPNIIDPVRLYFTSNGYFEIVEWENELIVKLTEKGLEAKRCGGIDKYEDKLKNEEELAQLQKESLQASVEANVISKDANDISIKANKIAVKANSLSKWAMIISLVSALIALLSLYFS</sequence>
<evidence type="ECO:0000313" key="2">
    <source>
        <dbReference type="EMBL" id="RRJ86884.1"/>
    </source>
</evidence>
<organism evidence="2 3">
    <name type="scientific">Paenimyroides tangerinum</name>
    <dbReference type="NCBI Taxonomy" id="2488728"/>
    <lineage>
        <taxon>Bacteria</taxon>
        <taxon>Pseudomonadati</taxon>
        <taxon>Bacteroidota</taxon>
        <taxon>Flavobacteriia</taxon>
        <taxon>Flavobacteriales</taxon>
        <taxon>Flavobacteriaceae</taxon>
        <taxon>Paenimyroides</taxon>
    </lineage>
</organism>
<accession>A0A3P3VWR7</accession>
<dbReference type="EMBL" id="RQVQ01000070">
    <property type="protein sequence ID" value="RRJ86884.1"/>
    <property type="molecule type" value="Genomic_DNA"/>
</dbReference>
<comment type="caution">
    <text evidence="2">The sequence shown here is derived from an EMBL/GenBank/DDBJ whole genome shotgun (WGS) entry which is preliminary data.</text>
</comment>